<organism evidence="7 8">
    <name type="scientific">Candidatus Roizmanbacteria bacterium RIFCSPHIGHO2_01_FULL_39_12c</name>
    <dbReference type="NCBI Taxonomy" id="1802031"/>
    <lineage>
        <taxon>Bacteria</taxon>
        <taxon>Candidatus Roizmaniibacteriota</taxon>
    </lineage>
</organism>
<dbReference type="EMBL" id="MFZG01000018">
    <property type="protein sequence ID" value="OGK16770.1"/>
    <property type="molecule type" value="Genomic_DNA"/>
</dbReference>
<dbReference type="AlphaFoldDB" id="A0A1F7GCU5"/>
<comment type="caution">
    <text evidence="7">The sequence shown here is derived from an EMBL/GenBank/DDBJ whole genome shotgun (WGS) entry which is preliminary data.</text>
</comment>
<dbReference type="GO" id="GO:0005886">
    <property type="term" value="C:plasma membrane"/>
    <property type="evidence" value="ECO:0007669"/>
    <property type="project" value="TreeGrafter"/>
</dbReference>
<feature type="transmembrane region" description="Helical" evidence="6">
    <location>
        <begin position="158"/>
        <end position="179"/>
    </location>
</feature>
<reference evidence="7 8" key="1">
    <citation type="journal article" date="2016" name="Nat. Commun.">
        <title>Thousands of microbial genomes shed light on interconnected biogeochemical processes in an aquifer system.</title>
        <authorList>
            <person name="Anantharaman K."/>
            <person name="Brown C.T."/>
            <person name="Hug L.A."/>
            <person name="Sharon I."/>
            <person name="Castelle C.J."/>
            <person name="Probst A.J."/>
            <person name="Thomas B.C."/>
            <person name="Singh A."/>
            <person name="Wilkins M.J."/>
            <person name="Karaoz U."/>
            <person name="Brodie E.L."/>
            <person name="Williams K.H."/>
            <person name="Hubbard S.S."/>
            <person name="Banfield J.F."/>
        </authorList>
    </citation>
    <scope>NUCLEOTIDE SEQUENCE [LARGE SCALE GENOMIC DNA]</scope>
</reference>
<evidence type="ECO:0000256" key="5">
    <source>
        <dbReference type="ARBA" id="ARBA00023136"/>
    </source>
</evidence>
<keyword evidence="3" id="KW-0133">Cell shape</keyword>
<keyword evidence="5 6" id="KW-0472">Membrane</keyword>
<evidence type="ECO:0000256" key="4">
    <source>
        <dbReference type="ARBA" id="ARBA00022989"/>
    </source>
</evidence>
<evidence type="ECO:0000256" key="6">
    <source>
        <dbReference type="SAM" id="Phobius"/>
    </source>
</evidence>
<evidence type="ECO:0000256" key="1">
    <source>
        <dbReference type="ARBA" id="ARBA00004141"/>
    </source>
</evidence>
<feature type="transmembrane region" description="Helical" evidence="6">
    <location>
        <begin position="92"/>
        <end position="118"/>
    </location>
</feature>
<evidence type="ECO:0000256" key="3">
    <source>
        <dbReference type="ARBA" id="ARBA00022960"/>
    </source>
</evidence>
<evidence type="ECO:0008006" key="9">
    <source>
        <dbReference type="Google" id="ProtNLM"/>
    </source>
</evidence>
<name>A0A1F7GCU5_9BACT</name>
<evidence type="ECO:0000313" key="7">
    <source>
        <dbReference type="EMBL" id="OGK16770.1"/>
    </source>
</evidence>
<evidence type="ECO:0000256" key="2">
    <source>
        <dbReference type="ARBA" id="ARBA00022692"/>
    </source>
</evidence>
<dbReference type="InterPro" id="IPR001182">
    <property type="entry name" value="FtsW/RodA"/>
</dbReference>
<dbReference type="PANTHER" id="PTHR30474">
    <property type="entry name" value="CELL CYCLE PROTEIN"/>
    <property type="match status" value="1"/>
</dbReference>
<dbReference type="GO" id="GO:0032153">
    <property type="term" value="C:cell division site"/>
    <property type="evidence" value="ECO:0007669"/>
    <property type="project" value="TreeGrafter"/>
</dbReference>
<dbReference type="Proteomes" id="UP000177208">
    <property type="component" value="Unassembled WGS sequence"/>
</dbReference>
<sequence>MRHFLTFIAIFLLVGFLSWNYFLASYQKERIIGVFNPTHDQLGVNYNLIQSKIAIGSAGLWGKGYGQGTQTQLGFLPQANADFVLAAFIEEWGVVGGFLVIAAFLYLIFTILKIGILAEANFEKFICLGTATVMSFHFVINTASVIGFFPVVGIPFPFLSYGGSSLLTNFFLLSIVYSIDRHRYQF</sequence>
<comment type="subcellular location">
    <subcellularLocation>
        <location evidence="1">Membrane</location>
        <topology evidence="1">Multi-pass membrane protein</topology>
    </subcellularLocation>
</comment>
<dbReference type="GO" id="GO:0008360">
    <property type="term" value="P:regulation of cell shape"/>
    <property type="evidence" value="ECO:0007669"/>
    <property type="project" value="UniProtKB-KW"/>
</dbReference>
<keyword evidence="4 6" id="KW-1133">Transmembrane helix</keyword>
<dbReference type="PANTHER" id="PTHR30474:SF1">
    <property type="entry name" value="PEPTIDOGLYCAN GLYCOSYLTRANSFERASE MRDB"/>
    <property type="match status" value="1"/>
</dbReference>
<keyword evidence="2 6" id="KW-0812">Transmembrane</keyword>
<dbReference type="GO" id="GO:0015648">
    <property type="term" value="F:lipid-linked peptidoglycan transporter activity"/>
    <property type="evidence" value="ECO:0007669"/>
    <property type="project" value="TreeGrafter"/>
</dbReference>
<protein>
    <recommendedName>
        <fullName evidence="9">Rod shape-determining protein RodA</fullName>
    </recommendedName>
</protein>
<gene>
    <name evidence="7" type="ORF">A2774_02550</name>
</gene>
<evidence type="ECO:0000313" key="8">
    <source>
        <dbReference type="Proteomes" id="UP000177208"/>
    </source>
</evidence>
<feature type="transmembrane region" description="Helical" evidence="6">
    <location>
        <begin position="125"/>
        <end position="152"/>
    </location>
</feature>
<accession>A0A1F7GCU5</accession>
<proteinExistence type="predicted"/>
<dbReference type="GO" id="GO:0051301">
    <property type="term" value="P:cell division"/>
    <property type="evidence" value="ECO:0007669"/>
    <property type="project" value="InterPro"/>
</dbReference>
<dbReference type="Pfam" id="PF01098">
    <property type="entry name" value="FTSW_RODA_SPOVE"/>
    <property type="match status" value="1"/>
</dbReference>